<dbReference type="Proteomes" id="UP000181962">
    <property type="component" value="Chromosome"/>
</dbReference>
<dbReference type="InterPro" id="IPR041657">
    <property type="entry name" value="HTH_17"/>
</dbReference>
<sequence>MNQTVPIQREGLSIAEACVVAGIGRTMLYEVIAEGRLKCRKLGKRRLILKAELDEFLASLPLAE</sequence>
<gene>
    <name evidence="2" type="ORF">BKD09_07450</name>
</gene>
<protein>
    <recommendedName>
        <fullName evidence="1">Helix-turn-helix domain-containing protein</fullName>
    </recommendedName>
</protein>
<dbReference type="Gene3D" id="3.90.105.50">
    <property type="match status" value="1"/>
</dbReference>
<feature type="domain" description="Helix-turn-helix" evidence="1">
    <location>
        <begin position="12"/>
        <end position="59"/>
    </location>
</feature>
<dbReference type="AlphaFoldDB" id="A0A1L3F4B6"/>
<dbReference type="GO" id="GO:0003677">
    <property type="term" value="F:DNA binding"/>
    <property type="evidence" value="ECO:0007669"/>
    <property type="project" value="InterPro"/>
</dbReference>
<evidence type="ECO:0000313" key="2">
    <source>
        <dbReference type="EMBL" id="APG08159.1"/>
    </source>
</evidence>
<dbReference type="RefSeq" id="WP_223153841.1">
    <property type="nucleotide sequence ID" value="NZ_CP017637.1"/>
</dbReference>
<reference evidence="2 3" key="1">
    <citation type="submission" date="2016-11" db="EMBL/GenBank/DDBJ databases">
        <title>Complete Genome Sequence of Bradyrhizobium sp. strain J5, an isolated from soybean nodule in Hokkaido.</title>
        <authorList>
            <person name="Kanehara K."/>
        </authorList>
    </citation>
    <scope>NUCLEOTIDE SEQUENCE [LARGE SCALE GENOMIC DNA]</scope>
    <source>
        <strain evidence="2 3">J5</strain>
    </source>
</reference>
<organism evidence="2 3">
    <name type="scientific">Bradyrhizobium japonicum</name>
    <dbReference type="NCBI Taxonomy" id="375"/>
    <lineage>
        <taxon>Bacteria</taxon>
        <taxon>Pseudomonadati</taxon>
        <taxon>Pseudomonadota</taxon>
        <taxon>Alphaproteobacteria</taxon>
        <taxon>Hyphomicrobiales</taxon>
        <taxon>Nitrobacteraceae</taxon>
        <taxon>Bradyrhizobium</taxon>
    </lineage>
</organism>
<evidence type="ECO:0000259" key="1">
    <source>
        <dbReference type="Pfam" id="PF12728"/>
    </source>
</evidence>
<dbReference type="InterPro" id="IPR010093">
    <property type="entry name" value="SinI_DNA-bd"/>
</dbReference>
<proteinExistence type="predicted"/>
<name>A0A1L3F4B6_BRAJP</name>
<accession>A0A1L3F4B6</accession>
<evidence type="ECO:0000313" key="3">
    <source>
        <dbReference type="Proteomes" id="UP000181962"/>
    </source>
</evidence>
<dbReference type="EMBL" id="CP017637">
    <property type="protein sequence ID" value="APG08159.1"/>
    <property type="molecule type" value="Genomic_DNA"/>
</dbReference>
<dbReference type="InterPro" id="IPR038148">
    <property type="entry name" value="Tn1545/Tn916_Xis"/>
</dbReference>
<dbReference type="NCBIfam" id="TIGR01764">
    <property type="entry name" value="excise"/>
    <property type="match status" value="1"/>
</dbReference>
<dbReference type="Pfam" id="PF12728">
    <property type="entry name" value="HTH_17"/>
    <property type="match status" value="1"/>
</dbReference>